<proteinExistence type="predicted"/>
<protein>
    <submittedName>
        <fullName evidence="2">Uncharacterized protein</fullName>
    </submittedName>
</protein>
<dbReference type="Proteomes" id="UP000510897">
    <property type="component" value="Segment"/>
</dbReference>
<feature type="transmembrane region" description="Helical" evidence="1">
    <location>
        <begin position="7"/>
        <end position="24"/>
    </location>
</feature>
<gene>
    <name evidence="2" type="ORF">CC030809_00082</name>
</gene>
<keyword evidence="1" id="KW-0812">Transmembrane</keyword>
<feature type="transmembrane region" description="Helical" evidence="1">
    <location>
        <begin position="30"/>
        <end position="48"/>
    </location>
</feature>
<sequence>MKNLHIAAISAVLSFTFIIGLTYVPETTGYFIAGSVLTAVISLVIGSMREIS</sequence>
<reference evidence="2 3" key="2">
    <citation type="submission" date="2020-07" db="EMBL/GenBank/DDBJ databases">
        <title>Signatures of coevolution in a cyanophage population.</title>
        <authorList>
            <person name="Abebe J."/>
        </authorList>
    </citation>
    <scope>NUCLEOTIDE SEQUENCE [LARGE SCALE GENOMIC DNA]</scope>
    <source>
        <strain evidence="2">0809CC03</strain>
    </source>
</reference>
<accession>A0A7D5FST0</accession>
<evidence type="ECO:0000256" key="1">
    <source>
        <dbReference type="SAM" id="Phobius"/>
    </source>
</evidence>
<keyword evidence="1" id="KW-1133">Transmembrane helix</keyword>
<keyword evidence="1" id="KW-0472">Membrane</keyword>
<reference evidence="2 3" key="1">
    <citation type="submission" date="2020-06" db="EMBL/GenBank/DDBJ databases">
        <authorList>
            <person name="Puxty R.J."/>
            <person name="Weihe C."/>
            <person name="Marston M.F."/>
            <person name="Martiny J.B.H."/>
        </authorList>
    </citation>
    <scope>NUCLEOTIDE SEQUENCE [LARGE SCALE GENOMIC DNA]</scope>
    <source>
        <strain evidence="2">0809CC03</strain>
    </source>
</reference>
<organism evidence="2 3">
    <name type="scientific">Synechococcus phage S-CAM7</name>
    <dbReference type="NCBI Taxonomy" id="1883368"/>
    <lineage>
        <taxon>Viruses</taxon>
        <taxon>Duplodnaviria</taxon>
        <taxon>Heunggongvirae</taxon>
        <taxon>Uroviricota</taxon>
        <taxon>Caudoviricetes</taxon>
        <taxon>Pantevenvirales</taxon>
        <taxon>Kyanoviridae</taxon>
        <taxon>Mazuvirus</taxon>
        <taxon>Mazuvirus scam7</taxon>
    </lineage>
</organism>
<dbReference type="EMBL" id="MT586120">
    <property type="protein sequence ID" value="QLF86138.1"/>
    <property type="molecule type" value="Genomic_DNA"/>
</dbReference>
<evidence type="ECO:0000313" key="2">
    <source>
        <dbReference type="EMBL" id="QLF86138.1"/>
    </source>
</evidence>
<name>A0A7D5FST0_9CAUD</name>
<evidence type="ECO:0000313" key="3">
    <source>
        <dbReference type="Proteomes" id="UP000510897"/>
    </source>
</evidence>